<evidence type="ECO:0000256" key="2">
    <source>
        <dbReference type="ARBA" id="ARBA00022723"/>
    </source>
</evidence>
<dbReference type="Pfam" id="PF00172">
    <property type="entry name" value="Zn_clus"/>
    <property type="match status" value="1"/>
</dbReference>
<evidence type="ECO:0000313" key="6">
    <source>
        <dbReference type="EMBL" id="KAG7090971.1"/>
    </source>
</evidence>
<dbReference type="InterPro" id="IPR001138">
    <property type="entry name" value="Zn2Cys6_DnaBD"/>
</dbReference>
<dbReference type="GO" id="GO:0005634">
    <property type="term" value="C:nucleus"/>
    <property type="evidence" value="ECO:0007669"/>
    <property type="project" value="UniProtKB-SubCell"/>
</dbReference>
<dbReference type="KEGG" id="more:E1B28_010038"/>
<dbReference type="InterPro" id="IPR007219">
    <property type="entry name" value="XnlR_reg_dom"/>
</dbReference>
<dbReference type="PANTHER" id="PTHR31001:SF87">
    <property type="entry name" value="COL-21"/>
    <property type="match status" value="1"/>
</dbReference>
<dbReference type="GeneID" id="66079114"/>
<sequence>MTSSTEPEQHLSYPKEKKTRRRLRLSCVECTKRRQRCDRNYPCGLCTQRGVSHLCRWETVPVARPAPARPPDHAGVRSVLDSDAKIRELSERIAMLERSLEYQKANGADQSDPSLFRPSPSHGGTSSGHSPLYPNDVSPGPQRCPSAPGDSSPYSSPEPSASHDDGEDQPALVLSQGTFEPACKLMQLTAGLRGEYLGNRGAWDLLHSILSEGPTTTKIPQFSLTDISSLPDSEIPVYPQSISIDQLAERIPVAAVLPVILNSFFTEVNWNFGLPEHWLYTAVVRMWNTLRYPDIPGSIINACWLSLLFAILACTPRLDEQLKNAGLESPSQYFSYAKAALSIAEESFHGKTRMSSATNGVVLACLAVPLLCAYQAKEGRLGESWKLVGTWIRIAQALEIHCDPGRLGWHGLSEEEKCLRKLAWCNLITWDKLYSIILGRPQMVGTEVPTFISTMFSHSDGATNFFSIYQSALIKLANVAGEVNVKCIAMEQPYSRTIRDLDESLYRWKSQLPYEYRIRTGEHLDFSVSSLSTSTLNFRQWYTLSIWFLYARMKLQFGYLTGAKESYPSYVSRRQCQAVCVGACVDILRLQCEAYELLYRTHVNDQNVAAHFSWDFIGLVALFEAVVGLISLLTKQHILGSPDDIESVVSRSIQLFTSLAHSSEGTCGPLAQAIATVLSTISHEISCVGNQGVESTPLSTTPSPPGCTRRLTNLPEPLLVFGGEHERWMSETPDVKYNWYPDLNTIAPPTVDMYAQSHARESHESTNLFRMNRS</sequence>
<dbReference type="InterPro" id="IPR050613">
    <property type="entry name" value="Sec_Metabolite_Reg"/>
</dbReference>
<dbReference type="PANTHER" id="PTHR31001">
    <property type="entry name" value="UNCHARACTERIZED TRANSCRIPTIONAL REGULATORY PROTEIN"/>
    <property type="match status" value="1"/>
</dbReference>
<dbReference type="SUPFAM" id="SSF57701">
    <property type="entry name" value="Zn2/Cys6 DNA-binding domain"/>
    <property type="match status" value="1"/>
</dbReference>
<dbReference type="SMART" id="SM00906">
    <property type="entry name" value="Fungal_trans"/>
    <property type="match status" value="1"/>
</dbReference>
<evidence type="ECO:0000256" key="1">
    <source>
        <dbReference type="ARBA" id="ARBA00004123"/>
    </source>
</evidence>
<dbReference type="InterPro" id="IPR036864">
    <property type="entry name" value="Zn2-C6_fun-type_DNA-bd_sf"/>
</dbReference>
<name>A0A9P7RW97_9AGAR</name>
<dbReference type="CDD" id="cd12148">
    <property type="entry name" value="fungal_TF_MHR"/>
    <property type="match status" value="1"/>
</dbReference>
<organism evidence="6 7">
    <name type="scientific">Marasmius oreades</name>
    <name type="common">fairy-ring Marasmius</name>
    <dbReference type="NCBI Taxonomy" id="181124"/>
    <lineage>
        <taxon>Eukaryota</taxon>
        <taxon>Fungi</taxon>
        <taxon>Dikarya</taxon>
        <taxon>Basidiomycota</taxon>
        <taxon>Agaricomycotina</taxon>
        <taxon>Agaricomycetes</taxon>
        <taxon>Agaricomycetidae</taxon>
        <taxon>Agaricales</taxon>
        <taxon>Marasmiineae</taxon>
        <taxon>Marasmiaceae</taxon>
        <taxon>Marasmius</taxon>
    </lineage>
</organism>
<protein>
    <recommendedName>
        <fullName evidence="5">Zn(2)-C6 fungal-type domain-containing protein</fullName>
    </recommendedName>
</protein>
<dbReference type="PROSITE" id="PS00463">
    <property type="entry name" value="ZN2_CY6_FUNGAL_1"/>
    <property type="match status" value="1"/>
</dbReference>
<feature type="compositionally biased region" description="Low complexity" evidence="4">
    <location>
        <begin position="118"/>
        <end position="131"/>
    </location>
</feature>
<feature type="compositionally biased region" description="Low complexity" evidence="4">
    <location>
        <begin position="148"/>
        <end position="160"/>
    </location>
</feature>
<keyword evidence="7" id="KW-1185">Reference proteome</keyword>
<feature type="region of interest" description="Disordered" evidence="4">
    <location>
        <begin position="105"/>
        <end position="169"/>
    </location>
</feature>
<keyword evidence="2" id="KW-0479">Metal-binding</keyword>
<evidence type="ECO:0000313" key="7">
    <source>
        <dbReference type="Proteomes" id="UP001049176"/>
    </source>
</evidence>
<dbReference type="RefSeq" id="XP_043007441.1">
    <property type="nucleotide sequence ID" value="XM_043154980.1"/>
</dbReference>
<dbReference type="GO" id="GO:0006351">
    <property type="term" value="P:DNA-templated transcription"/>
    <property type="evidence" value="ECO:0007669"/>
    <property type="project" value="InterPro"/>
</dbReference>
<keyword evidence="3" id="KW-0539">Nucleus</keyword>
<evidence type="ECO:0000256" key="4">
    <source>
        <dbReference type="SAM" id="MobiDB-lite"/>
    </source>
</evidence>
<accession>A0A9P7RW97</accession>
<comment type="caution">
    <text evidence="6">The sequence shown here is derived from an EMBL/GenBank/DDBJ whole genome shotgun (WGS) entry which is preliminary data.</text>
</comment>
<reference evidence="6" key="1">
    <citation type="journal article" date="2021" name="Genome Biol. Evol.">
        <title>The assembled and annotated genome of the fairy-ring fungus Marasmius oreades.</title>
        <authorList>
            <person name="Hiltunen M."/>
            <person name="Ament-Velasquez S.L."/>
            <person name="Johannesson H."/>
        </authorList>
    </citation>
    <scope>NUCLEOTIDE SEQUENCE</scope>
    <source>
        <strain evidence="6">03SP1</strain>
    </source>
</reference>
<evidence type="ECO:0000259" key="5">
    <source>
        <dbReference type="PROSITE" id="PS50048"/>
    </source>
</evidence>
<proteinExistence type="predicted"/>
<gene>
    <name evidence="6" type="ORF">E1B28_010038</name>
</gene>
<evidence type="ECO:0000256" key="3">
    <source>
        <dbReference type="ARBA" id="ARBA00023242"/>
    </source>
</evidence>
<dbReference type="EMBL" id="CM032186">
    <property type="protein sequence ID" value="KAG7090971.1"/>
    <property type="molecule type" value="Genomic_DNA"/>
</dbReference>
<dbReference type="Proteomes" id="UP001049176">
    <property type="component" value="Chromosome 6"/>
</dbReference>
<dbReference type="GO" id="GO:0000981">
    <property type="term" value="F:DNA-binding transcription factor activity, RNA polymerase II-specific"/>
    <property type="evidence" value="ECO:0007669"/>
    <property type="project" value="InterPro"/>
</dbReference>
<dbReference type="SMART" id="SM00066">
    <property type="entry name" value="GAL4"/>
    <property type="match status" value="1"/>
</dbReference>
<feature type="domain" description="Zn(2)-C6 fungal-type" evidence="5">
    <location>
        <begin position="26"/>
        <end position="57"/>
    </location>
</feature>
<dbReference type="Pfam" id="PF04082">
    <property type="entry name" value="Fungal_trans"/>
    <property type="match status" value="1"/>
</dbReference>
<dbReference type="GO" id="GO:0008270">
    <property type="term" value="F:zinc ion binding"/>
    <property type="evidence" value="ECO:0007669"/>
    <property type="project" value="InterPro"/>
</dbReference>
<comment type="subcellular location">
    <subcellularLocation>
        <location evidence="1">Nucleus</location>
    </subcellularLocation>
</comment>
<dbReference type="OrthoDB" id="3364175at2759"/>
<dbReference type="GO" id="GO:0003677">
    <property type="term" value="F:DNA binding"/>
    <property type="evidence" value="ECO:0007669"/>
    <property type="project" value="InterPro"/>
</dbReference>
<dbReference type="AlphaFoldDB" id="A0A9P7RW97"/>
<dbReference type="PROSITE" id="PS50048">
    <property type="entry name" value="ZN2_CY6_FUNGAL_2"/>
    <property type="match status" value="1"/>
</dbReference>
<dbReference type="Gene3D" id="4.10.240.10">
    <property type="entry name" value="Zn(2)-C6 fungal-type DNA-binding domain"/>
    <property type="match status" value="1"/>
</dbReference>